<dbReference type="GO" id="GO:0004888">
    <property type="term" value="F:transmembrane signaling receptor activity"/>
    <property type="evidence" value="ECO:0007669"/>
    <property type="project" value="InterPro"/>
</dbReference>
<organism evidence="7 8">
    <name type="scientific">Methylobacterium tardum</name>
    <dbReference type="NCBI Taxonomy" id="374432"/>
    <lineage>
        <taxon>Bacteria</taxon>
        <taxon>Pseudomonadati</taxon>
        <taxon>Pseudomonadota</taxon>
        <taxon>Alphaproteobacteria</taxon>
        <taxon>Hyphomicrobiales</taxon>
        <taxon>Methylobacteriaceae</taxon>
        <taxon>Methylobacterium</taxon>
    </lineage>
</organism>
<keyword evidence="4" id="KW-0472">Membrane</keyword>
<feature type="domain" description="HAMP" evidence="6">
    <location>
        <begin position="213"/>
        <end position="266"/>
    </location>
</feature>
<keyword evidence="1 3" id="KW-0807">Transducer</keyword>
<evidence type="ECO:0000313" key="8">
    <source>
        <dbReference type="Proteomes" id="UP001157440"/>
    </source>
</evidence>
<dbReference type="AlphaFoldDB" id="A0AA37TD34"/>
<proteinExistence type="inferred from homology"/>
<dbReference type="PROSITE" id="PS50111">
    <property type="entry name" value="CHEMOTAXIS_TRANSDUC_2"/>
    <property type="match status" value="1"/>
</dbReference>
<comment type="caution">
    <text evidence="7">The sequence shown here is derived from an EMBL/GenBank/DDBJ whole genome shotgun (WGS) entry which is preliminary data.</text>
</comment>
<dbReference type="Pfam" id="PF00672">
    <property type="entry name" value="HAMP"/>
    <property type="match status" value="1"/>
</dbReference>
<dbReference type="InterPro" id="IPR004089">
    <property type="entry name" value="MCPsignal_dom"/>
</dbReference>
<evidence type="ECO:0000256" key="4">
    <source>
        <dbReference type="SAM" id="Phobius"/>
    </source>
</evidence>
<evidence type="ECO:0000256" key="3">
    <source>
        <dbReference type="PROSITE-ProRule" id="PRU00284"/>
    </source>
</evidence>
<protein>
    <submittedName>
        <fullName evidence="7">Chemotaxis protein</fullName>
    </submittedName>
</protein>
<reference evidence="8" key="1">
    <citation type="journal article" date="2019" name="Int. J. Syst. Evol. Microbiol.">
        <title>The Global Catalogue of Microorganisms (GCM) 10K type strain sequencing project: providing services to taxonomists for standard genome sequencing and annotation.</title>
        <authorList>
            <consortium name="The Broad Institute Genomics Platform"/>
            <consortium name="The Broad Institute Genome Sequencing Center for Infectious Disease"/>
            <person name="Wu L."/>
            <person name="Ma J."/>
        </authorList>
    </citation>
    <scope>NUCLEOTIDE SEQUENCE [LARGE SCALE GENOMIC DNA]</scope>
    <source>
        <strain evidence="8">NBRC 103632</strain>
    </source>
</reference>
<dbReference type="SMART" id="SM00304">
    <property type="entry name" value="HAMP"/>
    <property type="match status" value="1"/>
</dbReference>
<dbReference type="GO" id="GO:0007165">
    <property type="term" value="P:signal transduction"/>
    <property type="evidence" value="ECO:0007669"/>
    <property type="project" value="UniProtKB-KW"/>
</dbReference>
<dbReference type="EMBL" id="BSPL01000011">
    <property type="protein sequence ID" value="GLS69667.1"/>
    <property type="molecule type" value="Genomic_DNA"/>
</dbReference>
<dbReference type="InterPro" id="IPR004090">
    <property type="entry name" value="Chemotax_Me-accpt_rcpt"/>
</dbReference>
<accession>A0AA37TD34</accession>
<dbReference type="Gene3D" id="1.10.287.950">
    <property type="entry name" value="Methyl-accepting chemotaxis protein"/>
    <property type="match status" value="1"/>
</dbReference>
<feature type="transmembrane region" description="Helical" evidence="4">
    <location>
        <begin position="194"/>
        <end position="215"/>
    </location>
</feature>
<dbReference type="Proteomes" id="UP001157440">
    <property type="component" value="Unassembled WGS sequence"/>
</dbReference>
<gene>
    <name evidence="7" type="ORF">GCM10007890_16800</name>
</gene>
<dbReference type="InterPro" id="IPR003660">
    <property type="entry name" value="HAMP_dom"/>
</dbReference>
<keyword evidence="4" id="KW-0812">Transmembrane</keyword>
<dbReference type="PANTHER" id="PTHR32089">
    <property type="entry name" value="METHYL-ACCEPTING CHEMOTAXIS PROTEIN MCPB"/>
    <property type="match status" value="1"/>
</dbReference>
<name>A0AA37TD34_9HYPH</name>
<dbReference type="CDD" id="cd19410">
    <property type="entry name" value="HK9-like_sensor"/>
    <property type="match status" value="1"/>
</dbReference>
<dbReference type="SUPFAM" id="SSF58104">
    <property type="entry name" value="Methyl-accepting chemotaxis protein (MCP) signaling domain"/>
    <property type="match status" value="1"/>
</dbReference>
<dbReference type="Pfam" id="PF05227">
    <property type="entry name" value="CHASE3"/>
    <property type="match status" value="1"/>
</dbReference>
<dbReference type="GO" id="GO:0006935">
    <property type="term" value="P:chemotaxis"/>
    <property type="evidence" value="ECO:0007669"/>
    <property type="project" value="InterPro"/>
</dbReference>
<dbReference type="GO" id="GO:0016020">
    <property type="term" value="C:membrane"/>
    <property type="evidence" value="ECO:0007669"/>
    <property type="project" value="InterPro"/>
</dbReference>
<evidence type="ECO:0000259" key="5">
    <source>
        <dbReference type="PROSITE" id="PS50111"/>
    </source>
</evidence>
<dbReference type="Pfam" id="PF00015">
    <property type="entry name" value="MCPsignal"/>
    <property type="match status" value="1"/>
</dbReference>
<evidence type="ECO:0000256" key="1">
    <source>
        <dbReference type="ARBA" id="ARBA00023224"/>
    </source>
</evidence>
<evidence type="ECO:0000259" key="6">
    <source>
        <dbReference type="PROSITE" id="PS50885"/>
    </source>
</evidence>
<dbReference type="PRINTS" id="PR00260">
    <property type="entry name" value="CHEMTRNSDUCR"/>
</dbReference>
<dbReference type="PROSITE" id="PS50885">
    <property type="entry name" value="HAMP"/>
    <property type="match status" value="1"/>
</dbReference>
<comment type="similarity">
    <text evidence="2">Belongs to the methyl-accepting chemotaxis (MCP) protein family.</text>
</comment>
<keyword evidence="8" id="KW-1185">Reference proteome</keyword>
<feature type="domain" description="Methyl-accepting transducer" evidence="5">
    <location>
        <begin position="307"/>
        <end position="536"/>
    </location>
</feature>
<evidence type="ECO:0000256" key="2">
    <source>
        <dbReference type="ARBA" id="ARBA00029447"/>
    </source>
</evidence>
<dbReference type="RefSeq" id="WP_238194621.1">
    <property type="nucleotide sequence ID" value="NZ_BPQZ01000002.1"/>
</dbReference>
<dbReference type="PANTHER" id="PTHR32089:SF112">
    <property type="entry name" value="LYSOZYME-LIKE PROTEIN-RELATED"/>
    <property type="match status" value="1"/>
</dbReference>
<evidence type="ECO:0000313" key="7">
    <source>
        <dbReference type="EMBL" id="GLS69667.1"/>
    </source>
</evidence>
<dbReference type="InterPro" id="IPR007891">
    <property type="entry name" value="CHASE3"/>
</dbReference>
<feature type="transmembrane region" description="Helical" evidence="4">
    <location>
        <begin position="14"/>
        <end position="33"/>
    </location>
</feature>
<sequence length="563" mass="57357">MGVRLADLKISGKIALTMVVMLAITVGVSVISLRNVGQIEEAEAWTVHTHEVLSEIGRMTTAMIDRETGLRGYLISADPRFLEPEAAGRTTFAAAWEAARGLTAGNASQQARLADLKVLAEEWSRTVADREIALMKDPSTRDEARRIESSGTGKAAMDGLRAKAAELTKTEQDLLKIRAAGSTAAIASSRTANLAGLGLMVCAALAGLALLQVSIARPIHAITGTMTRLAADELSVAVPGVGRGDEIGAMADAVQVFRDGLARAKVLESKAAEARDALDAQRKAAMHEMADGFEAAVGGVVRAVSAAATELQSTAETMSVAATETARQSTAVASAAEQAASNVNTVAVAAEELGATVAEIGRQVQNSADFADAAVAEAGKSADLMQTLRAGAARIGDVVGLISGIAAQTNLLALNATIEAARAGEAGRGFAVVASEVKELAGQTARATEEVAKQIGEIQSWTGDASDAIAVVVGRISEISGQAGGIAAAVEQQGSATQEIVRNVGQAALGTGEVTTSIAGVARAAEGAGAAATQVLDSASGLSTQARKLDAAMRQFLDSIRAA</sequence>
<keyword evidence="4" id="KW-1133">Transmembrane helix</keyword>
<dbReference type="SMART" id="SM00283">
    <property type="entry name" value="MA"/>
    <property type="match status" value="1"/>
</dbReference>